<organism evidence="2">
    <name type="scientific">Pycnococcus provasolii</name>
    <dbReference type="NCBI Taxonomy" id="41880"/>
    <lineage>
        <taxon>Eukaryota</taxon>
        <taxon>Viridiplantae</taxon>
        <taxon>Chlorophyta</taxon>
        <taxon>Pseudoscourfieldiophyceae</taxon>
        <taxon>Pseudoscourfieldiales</taxon>
        <taxon>Pycnococcaceae</taxon>
        <taxon>Pycnococcus</taxon>
    </lineage>
</organism>
<dbReference type="EMBL" id="HBGR01004860">
    <property type="protein sequence ID" value="CAD9375021.1"/>
    <property type="molecule type" value="Transcribed_RNA"/>
</dbReference>
<name>A0A7S2F5A9_9CHLO</name>
<evidence type="ECO:0000313" key="2">
    <source>
        <dbReference type="EMBL" id="CAD9375021.1"/>
    </source>
</evidence>
<protein>
    <submittedName>
        <fullName evidence="2">Uncharacterized protein</fullName>
    </submittedName>
</protein>
<dbReference type="AlphaFoldDB" id="A0A7S2F5A9"/>
<reference evidence="2" key="1">
    <citation type="submission" date="2021-01" db="EMBL/GenBank/DDBJ databases">
        <authorList>
            <person name="Corre E."/>
            <person name="Pelletier E."/>
            <person name="Niang G."/>
            <person name="Scheremetjew M."/>
            <person name="Finn R."/>
            <person name="Kale V."/>
            <person name="Holt S."/>
            <person name="Cochrane G."/>
            <person name="Meng A."/>
            <person name="Brown T."/>
            <person name="Cohen L."/>
        </authorList>
    </citation>
    <scope>NUCLEOTIDE SEQUENCE</scope>
    <source>
        <strain evidence="2">RCC733</strain>
    </source>
</reference>
<gene>
    <name evidence="2" type="ORF">PPRO1471_LOCUS3259</name>
</gene>
<accession>A0A7S2F5A9</accession>
<keyword evidence="1" id="KW-0732">Signal</keyword>
<sequence>MMSLTRTYALAFAAAMGALACATTSVEAQQPQQPQLFNLPPIFFRPSMTVPNQQSAAFLGSGLGGGYGGQYGLGMTPIQNSVTNPPTWPEFYPVFLGQGQGTGCRGATSGNCRRRAVNVGYGPERGSVYSFNHGWN</sequence>
<proteinExistence type="predicted"/>
<feature type="signal peptide" evidence="1">
    <location>
        <begin position="1"/>
        <end position="28"/>
    </location>
</feature>
<evidence type="ECO:0000256" key="1">
    <source>
        <dbReference type="SAM" id="SignalP"/>
    </source>
</evidence>
<feature type="chain" id="PRO_5030799482" evidence="1">
    <location>
        <begin position="29"/>
        <end position="136"/>
    </location>
</feature>
<dbReference type="PROSITE" id="PS51257">
    <property type="entry name" value="PROKAR_LIPOPROTEIN"/>
    <property type="match status" value="1"/>
</dbReference>